<name>A0A399EHK7_9DEIN</name>
<organism evidence="1 2">
    <name type="scientific">Calidithermus roseus</name>
    <dbReference type="NCBI Taxonomy" id="1644118"/>
    <lineage>
        <taxon>Bacteria</taxon>
        <taxon>Thermotogati</taxon>
        <taxon>Deinococcota</taxon>
        <taxon>Deinococci</taxon>
        <taxon>Thermales</taxon>
        <taxon>Thermaceae</taxon>
        <taxon>Calidithermus</taxon>
    </lineage>
</organism>
<keyword evidence="2" id="KW-1185">Reference proteome</keyword>
<comment type="caution">
    <text evidence="1">The sequence shown here is derived from an EMBL/GenBank/DDBJ whole genome shotgun (WGS) entry which is preliminary data.</text>
</comment>
<proteinExistence type="predicted"/>
<reference evidence="1 2" key="1">
    <citation type="submission" date="2018-08" db="EMBL/GenBank/DDBJ databases">
        <title>Meiothermus roseus NBRC 110900 genome sequencing project.</title>
        <authorList>
            <person name="Da Costa M.S."/>
            <person name="Albuquerque L."/>
            <person name="Raposo P."/>
            <person name="Froufe H.J.C."/>
            <person name="Barroso C.S."/>
            <person name="Egas C."/>
        </authorList>
    </citation>
    <scope>NUCLEOTIDE SEQUENCE [LARGE SCALE GENOMIC DNA]</scope>
    <source>
        <strain evidence="1 2">NBRC 110900</strain>
    </source>
</reference>
<dbReference type="Proteomes" id="UP000265341">
    <property type="component" value="Unassembled WGS sequence"/>
</dbReference>
<dbReference type="EMBL" id="QWLA01000063">
    <property type="protein sequence ID" value="RIH84107.1"/>
    <property type="molecule type" value="Genomic_DNA"/>
</dbReference>
<evidence type="ECO:0000313" key="1">
    <source>
        <dbReference type="EMBL" id="RIH84107.1"/>
    </source>
</evidence>
<sequence>MRHSAIPIPEKSPALAPSRRRLSRLVEELLERHPDWTPEAIRRALFLRGLAADPCLLRAEVEAQGAGYGDLLPVRLVRERLGLEARP</sequence>
<dbReference type="RefSeq" id="WP_119279280.1">
    <property type="nucleotide sequence ID" value="NZ_QWLA01000063.1"/>
</dbReference>
<accession>A0A399EHK7</accession>
<gene>
    <name evidence="1" type="ORF">Mrose_02783</name>
</gene>
<dbReference type="AlphaFoldDB" id="A0A399EHK7"/>
<protein>
    <submittedName>
        <fullName evidence="1">Uncharacterized protein</fullName>
    </submittedName>
</protein>
<dbReference type="OrthoDB" id="9955052at2"/>
<evidence type="ECO:0000313" key="2">
    <source>
        <dbReference type="Proteomes" id="UP000265341"/>
    </source>
</evidence>